<dbReference type="EMBL" id="JAWDGP010007710">
    <property type="protein sequence ID" value="KAK3707703.1"/>
    <property type="molecule type" value="Genomic_DNA"/>
</dbReference>
<dbReference type="AlphaFoldDB" id="A0AAE0XT58"/>
<feature type="region of interest" description="Disordered" evidence="1">
    <location>
        <begin position="1"/>
        <end position="74"/>
    </location>
</feature>
<reference evidence="2" key="1">
    <citation type="journal article" date="2023" name="G3 (Bethesda)">
        <title>A reference genome for the long-term kleptoplast-retaining sea slug Elysia crispata morphotype clarki.</title>
        <authorList>
            <person name="Eastman K.E."/>
            <person name="Pendleton A.L."/>
            <person name="Shaikh M.A."/>
            <person name="Suttiyut T."/>
            <person name="Ogas R."/>
            <person name="Tomko P."/>
            <person name="Gavelis G."/>
            <person name="Widhalm J.R."/>
            <person name="Wisecaver J.H."/>
        </authorList>
    </citation>
    <scope>NUCLEOTIDE SEQUENCE</scope>
    <source>
        <strain evidence="2">ECLA1</strain>
    </source>
</reference>
<keyword evidence="3" id="KW-1185">Reference proteome</keyword>
<proteinExistence type="predicted"/>
<comment type="caution">
    <text evidence="2">The sequence shown here is derived from an EMBL/GenBank/DDBJ whole genome shotgun (WGS) entry which is preliminary data.</text>
</comment>
<accession>A0AAE0XT58</accession>
<evidence type="ECO:0000256" key="1">
    <source>
        <dbReference type="SAM" id="MobiDB-lite"/>
    </source>
</evidence>
<gene>
    <name evidence="2" type="ORF">RRG08_050518</name>
</gene>
<dbReference type="Proteomes" id="UP001283361">
    <property type="component" value="Unassembled WGS sequence"/>
</dbReference>
<name>A0AAE0XT58_9GAST</name>
<sequence>MKRDEASSSRRIDWNETRSSALNRSAPAPRGRREASTRTQPPAPSSHRFGQSTSLAGSPPSDRSCEGQTLHRGN</sequence>
<feature type="compositionally biased region" description="Basic and acidic residues" evidence="1">
    <location>
        <begin position="1"/>
        <end position="16"/>
    </location>
</feature>
<protein>
    <submittedName>
        <fullName evidence="2">Uncharacterized protein</fullName>
    </submittedName>
</protein>
<evidence type="ECO:0000313" key="3">
    <source>
        <dbReference type="Proteomes" id="UP001283361"/>
    </source>
</evidence>
<evidence type="ECO:0000313" key="2">
    <source>
        <dbReference type="EMBL" id="KAK3707703.1"/>
    </source>
</evidence>
<organism evidence="2 3">
    <name type="scientific">Elysia crispata</name>
    <name type="common">lettuce slug</name>
    <dbReference type="NCBI Taxonomy" id="231223"/>
    <lineage>
        <taxon>Eukaryota</taxon>
        <taxon>Metazoa</taxon>
        <taxon>Spiralia</taxon>
        <taxon>Lophotrochozoa</taxon>
        <taxon>Mollusca</taxon>
        <taxon>Gastropoda</taxon>
        <taxon>Heterobranchia</taxon>
        <taxon>Euthyneura</taxon>
        <taxon>Panpulmonata</taxon>
        <taxon>Sacoglossa</taxon>
        <taxon>Placobranchoidea</taxon>
        <taxon>Plakobranchidae</taxon>
        <taxon>Elysia</taxon>
    </lineage>
</organism>